<dbReference type="Proteomes" id="UP001559025">
    <property type="component" value="Unassembled WGS sequence"/>
</dbReference>
<dbReference type="RefSeq" id="WP_368803439.1">
    <property type="nucleotide sequence ID" value="NZ_JAZHFV010000004.1"/>
</dbReference>
<keyword evidence="3" id="KW-1185">Reference proteome</keyword>
<feature type="transmembrane region" description="Helical" evidence="1">
    <location>
        <begin position="27"/>
        <end position="48"/>
    </location>
</feature>
<keyword evidence="1" id="KW-0812">Transmembrane</keyword>
<protein>
    <submittedName>
        <fullName evidence="2">Fimbrial protein</fullName>
    </submittedName>
</protein>
<keyword evidence="1" id="KW-0472">Membrane</keyword>
<accession>A0ABV3WV12</accession>
<sequence length="128" mass="13874">MAAPLDDEQEKPLDPAVERVRRKLVRFVAINLGLLFLALMAVVVAIVYRASRVEEPVPAAVSELPRPADGTVLEGEIALPRGARIVSHALSGSVLSLQLQLPDGERSILLYDTVRGEPVGRFAVREAQ</sequence>
<evidence type="ECO:0000313" key="3">
    <source>
        <dbReference type="Proteomes" id="UP001559025"/>
    </source>
</evidence>
<reference evidence="2 3" key="1">
    <citation type="submission" date="2024-01" db="EMBL/GenBank/DDBJ databases">
        <title>New evidence supports the origin of RcGTA from prophage.</title>
        <authorList>
            <person name="Xu Y."/>
            <person name="Liu B."/>
            <person name="Chen F."/>
        </authorList>
    </citation>
    <scope>NUCLEOTIDE SEQUENCE [LARGE SCALE GENOMIC DNA]</scope>
    <source>
        <strain evidence="2 3">CBW1107-2</strain>
    </source>
</reference>
<gene>
    <name evidence="2" type="ORF">V1479_14080</name>
</gene>
<comment type="caution">
    <text evidence="2">The sequence shown here is derived from an EMBL/GenBank/DDBJ whole genome shotgun (WGS) entry which is preliminary data.</text>
</comment>
<evidence type="ECO:0000256" key="1">
    <source>
        <dbReference type="SAM" id="Phobius"/>
    </source>
</evidence>
<proteinExistence type="predicted"/>
<name>A0ABV3WV12_9HYPH</name>
<keyword evidence="1" id="KW-1133">Transmembrane helix</keyword>
<dbReference type="EMBL" id="JAZHFV010000004">
    <property type="protein sequence ID" value="MEX4008439.1"/>
    <property type="molecule type" value="Genomic_DNA"/>
</dbReference>
<organism evidence="2 3">
    <name type="scientific">Neoaquamicrobium sediminum</name>
    <dbReference type="NCBI Taxonomy" id="1849104"/>
    <lineage>
        <taxon>Bacteria</taxon>
        <taxon>Pseudomonadati</taxon>
        <taxon>Pseudomonadota</taxon>
        <taxon>Alphaproteobacteria</taxon>
        <taxon>Hyphomicrobiales</taxon>
        <taxon>Phyllobacteriaceae</taxon>
        <taxon>Neoaquamicrobium</taxon>
    </lineage>
</organism>
<evidence type="ECO:0000313" key="2">
    <source>
        <dbReference type="EMBL" id="MEX4008439.1"/>
    </source>
</evidence>